<keyword evidence="3" id="KW-0053">Apoptosis</keyword>
<organism evidence="6 7">
    <name type="scientific">Strongylocentrotus purpuratus</name>
    <name type="common">Purple sea urchin</name>
    <dbReference type="NCBI Taxonomy" id="7668"/>
    <lineage>
        <taxon>Eukaryota</taxon>
        <taxon>Metazoa</taxon>
        <taxon>Echinodermata</taxon>
        <taxon>Eleutherozoa</taxon>
        <taxon>Echinozoa</taxon>
        <taxon>Echinoidea</taxon>
        <taxon>Euechinoidea</taxon>
        <taxon>Echinacea</taxon>
        <taxon>Camarodonta</taxon>
        <taxon>Echinidea</taxon>
        <taxon>Strongylocentrotidae</taxon>
        <taxon>Strongylocentrotus</taxon>
    </lineage>
</organism>
<evidence type="ECO:0000256" key="3">
    <source>
        <dbReference type="ARBA" id="ARBA00022703"/>
    </source>
</evidence>
<accession>A0A7M7GRH2</accession>
<evidence type="ECO:0000256" key="4">
    <source>
        <dbReference type="ARBA" id="ARBA00022801"/>
    </source>
</evidence>
<dbReference type="RefSeq" id="XP_003730847.1">
    <property type="nucleotide sequence ID" value="XM_003730799.1"/>
</dbReference>
<dbReference type="InterPro" id="IPR001309">
    <property type="entry name" value="Pept_C14_p20"/>
</dbReference>
<dbReference type="KEGG" id="spu:100890786"/>
<reference evidence="6" key="2">
    <citation type="submission" date="2021-01" db="UniProtKB">
        <authorList>
            <consortium name="EnsemblMetazoa"/>
        </authorList>
    </citation>
    <scope>IDENTIFICATION</scope>
</reference>
<dbReference type="SUPFAM" id="SSF52129">
    <property type="entry name" value="Caspase-like"/>
    <property type="match status" value="1"/>
</dbReference>
<evidence type="ECO:0000313" key="6">
    <source>
        <dbReference type="EnsemblMetazoa" id="XP_003730847"/>
    </source>
</evidence>
<dbReference type="PANTHER" id="PTHR47901">
    <property type="entry name" value="CASPASE RECRUITMENT DOMAIN-CONTAINING PROTEIN 18"/>
    <property type="match status" value="1"/>
</dbReference>
<dbReference type="PANTHER" id="PTHR47901:SF8">
    <property type="entry name" value="CASPASE-3"/>
    <property type="match status" value="1"/>
</dbReference>
<dbReference type="InterPro" id="IPR002398">
    <property type="entry name" value="Pept_C14"/>
</dbReference>
<evidence type="ECO:0000259" key="5">
    <source>
        <dbReference type="PROSITE" id="PS50208"/>
    </source>
</evidence>
<keyword evidence="4" id="KW-0378">Hydrolase</keyword>
<comment type="similarity">
    <text evidence="1">Belongs to the peptidase C14A family.</text>
</comment>
<dbReference type="Pfam" id="PF00656">
    <property type="entry name" value="Peptidase_C14"/>
    <property type="match status" value="1"/>
</dbReference>
<sequence length="151" mass="17262">MSEARVGSHLDVGKIDYVFKEIGFKNETCSDLTAKQFEDELEKFVTSPKHEGMCSAVFVIMAHGNETGIQCKNKHIVTMKFIMDKVNTMKHMNGKPKIIFFQCCRGDYQRAYYQVTLCVAAGKPVPPALYQPRPIEELMEEEVFYDSTCIF</sequence>
<name>A0A7M7GRH2_STRPU</name>
<dbReference type="GO" id="GO:0006508">
    <property type="term" value="P:proteolysis"/>
    <property type="evidence" value="ECO:0007669"/>
    <property type="project" value="UniProtKB-KW"/>
</dbReference>
<keyword evidence="2" id="KW-0645">Protease</keyword>
<evidence type="ECO:0000313" key="7">
    <source>
        <dbReference type="Proteomes" id="UP000007110"/>
    </source>
</evidence>
<dbReference type="EnsemblMetazoa" id="XM_003730799">
    <property type="protein sequence ID" value="XP_003730847"/>
    <property type="gene ID" value="LOC100890786"/>
</dbReference>
<dbReference type="PRINTS" id="PR00376">
    <property type="entry name" value="IL1BCENZYME"/>
</dbReference>
<dbReference type="Proteomes" id="UP000007110">
    <property type="component" value="Unassembled WGS sequence"/>
</dbReference>
<reference evidence="7" key="1">
    <citation type="submission" date="2015-02" db="EMBL/GenBank/DDBJ databases">
        <title>Genome sequencing for Strongylocentrotus purpuratus.</title>
        <authorList>
            <person name="Murali S."/>
            <person name="Liu Y."/>
            <person name="Vee V."/>
            <person name="English A."/>
            <person name="Wang M."/>
            <person name="Skinner E."/>
            <person name="Han Y."/>
            <person name="Muzny D.M."/>
            <person name="Worley K.C."/>
            <person name="Gibbs R.A."/>
        </authorList>
    </citation>
    <scope>NUCLEOTIDE SEQUENCE</scope>
</reference>
<keyword evidence="7" id="KW-1185">Reference proteome</keyword>
<dbReference type="InterPro" id="IPR011600">
    <property type="entry name" value="Pept_C14_caspase"/>
</dbReference>
<dbReference type="OrthoDB" id="6116485at2759"/>
<dbReference type="InParanoid" id="A0A7M7GRH2"/>
<evidence type="ECO:0000256" key="2">
    <source>
        <dbReference type="ARBA" id="ARBA00022670"/>
    </source>
</evidence>
<dbReference type="AlphaFoldDB" id="A0A7M7GRH2"/>
<dbReference type="InterPro" id="IPR029030">
    <property type="entry name" value="Caspase-like_dom_sf"/>
</dbReference>
<dbReference type="GO" id="GO:0006915">
    <property type="term" value="P:apoptotic process"/>
    <property type="evidence" value="ECO:0007669"/>
    <property type="project" value="UniProtKB-KW"/>
</dbReference>
<evidence type="ECO:0000256" key="1">
    <source>
        <dbReference type="ARBA" id="ARBA00010134"/>
    </source>
</evidence>
<feature type="domain" description="Caspase family p20" evidence="5">
    <location>
        <begin position="3"/>
        <end position="108"/>
    </location>
</feature>
<proteinExistence type="inferred from homology"/>
<dbReference type="PROSITE" id="PS50208">
    <property type="entry name" value="CASPASE_P20"/>
    <property type="match status" value="1"/>
</dbReference>
<dbReference type="InterPro" id="IPR015917">
    <property type="entry name" value="Pept_C14A"/>
</dbReference>
<dbReference type="GeneID" id="100890786"/>
<protein>
    <recommendedName>
        <fullName evidence="5">Caspase family p20 domain-containing protein</fullName>
    </recommendedName>
</protein>
<dbReference type="GO" id="GO:0004197">
    <property type="term" value="F:cysteine-type endopeptidase activity"/>
    <property type="evidence" value="ECO:0007669"/>
    <property type="project" value="InterPro"/>
</dbReference>
<dbReference type="Gene3D" id="3.40.50.1460">
    <property type="match status" value="1"/>
</dbReference>